<keyword evidence="1 5" id="KW-1003">Cell membrane</keyword>
<evidence type="ECO:0000256" key="6">
    <source>
        <dbReference type="PIRNR" id="PIRNR003101"/>
    </source>
</evidence>
<comment type="function">
    <text evidence="5 6">Cell division protein that is involved in the assembly of the Z ring. May serve as a membrane anchor for the Z ring.</text>
</comment>
<dbReference type="GO" id="GO:0032153">
    <property type="term" value="C:cell division site"/>
    <property type="evidence" value="ECO:0007669"/>
    <property type="project" value="UniProtKB-UniRule"/>
</dbReference>
<dbReference type="InterPro" id="IPR003494">
    <property type="entry name" value="SHS2_FtsA"/>
</dbReference>
<evidence type="ECO:0000256" key="3">
    <source>
        <dbReference type="ARBA" id="ARBA00023136"/>
    </source>
</evidence>
<dbReference type="Gene3D" id="3.30.420.40">
    <property type="match status" value="2"/>
</dbReference>
<dbReference type="NCBIfam" id="TIGR01174">
    <property type="entry name" value="ftsA"/>
    <property type="match status" value="1"/>
</dbReference>
<keyword evidence="9" id="KW-1185">Reference proteome</keyword>
<keyword evidence="4 5" id="KW-0131">Cell cycle</keyword>
<dbReference type="STRING" id="224999.GCA_001485475_01523"/>
<accession>A0A0U9HG41</accession>
<dbReference type="SUPFAM" id="SSF53067">
    <property type="entry name" value="Actin-like ATPase domain"/>
    <property type="match status" value="2"/>
</dbReference>
<organism evidence="8">
    <name type="scientific">Tepidanaerobacter syntrophicus</name>
    <dbReference type="NCBI Taxonomy" id="224999"/>
    <lineage>
        <taxon>Bacteria</taxon>
        <taxon>Bacillati</taxon>
        <taxon>Bacillota</taxon>
        <taxon>Clostridia</taxon>
        <taxon>Thermosediminibacterales</taxon>
        <taxon>Tepidanaerobacteraceae</taxon>
        <taxon>Tepidanaerobacter</taxon>
    </lineage>
</organism>
<dbReference type="EMBL" id="DF977002">
    <property type="protein sequence ID" value="GAQ25494.1"/>
    <property type="molecule type" value="Genomic_DNA"/>
</dbReference>
<dbReference type="InterPro" id="IPR050696">
    <property type="entry name" value="FtsA/MreB"/>
</dbReference>
<evidence type="ECO:0000259" key="7">
    <source>
        <dbReference type="SMART" id="SM00842"/>
    </source>
</evidence>
<dbReference type="OrthoDB" id="9768127at2"/>
<dbReference type="InterPro" id="IPR020823">
    <property type="entry name" value="Cell_div_FtsA"/>
</dbReference>
<dbReference type="HAMAP" id="MF_02033">
    <property type="entry name" value="FtsA"/>
    <property type="match status" value="1"/>
</dbReference>
<proteinExistence type="inferred from homology"/>
<dbReference type="Pfam" id="PF02491">
    <property type="entry name" value="SHS2_FTSA"/>
    <property type="match status" value="1"/>
</dbReference>
<comment type="subunit">
    <text evidence="5">Self-interacts. Interacts with FtsZ.</text>
</comment>
<sequence>MGKGNIIASLDLGTSKTCCMVGEITRSGDIDILGYGICESSGIKKGVVVNIDLAAQSIAKAVEIAEQMSNTNLSHVAVGISGDNISLVNNRGVVAIPKNESEITPQDVERVLQAAKIMAIPLEREIIDIIPREFIVDGYDGIKDPVGMAGSRLEVSACIVLGLLTSIQNIVKCVQRAGLSVESMILRPLAAAEMLVSEDEMDMGVVLIDVGAGTTEISVFQDGCIAAYDMIPIGGDLITNDIAIGLRLPYSYAEEIKCKYGCALMSMASENKDIEVYSLGESSSKKISQKELTAIIEPRVQEIISYIAKSIKEFGLKSIPPAGIVFTGGGLIHIDGALEMAKQLLGIPVRAGVTSSYGKDQTFTIALGLLNYLIKHRIFDANTFAKEKQPGYSILERIRKFFREYF</sequence>
<dbReference type="PIRSF" id="PIRSF003101">
    <property type="entry name" value="FtsA"/>
    <property type="match status" value="1"/>
</dbReference>
<dbReference type="GO" id="GO:0043093">
    <property type="term" value="P:FtsZ-dependent cytokinesis"/>
    <property type="evidence" value="ECO:0007669"/>
    <property type="project" value="UniProtKB-UniRule"/>
</dbReference>
<reference evidence="8" key="1">
    <citation type="journal article" date="2016" name="Genome Announc.">
        <title>Draft Genome Sequence of the Syntrophic Lactate-Degrading Bacterium Tepidanaerobacter syntrophicus JLT.</title>
        <authorList>
            <person name="Matsuura N."/>
            <person name="Ohashi A."/>
            <person name="Tourlousse D.M."/>
            <person name="Sekiguchi Y."/>
        </authorList>
    </citation>
    <scope>NUCLEOTIDE SEQUENCE [LARGE SCALE GENOMIC DNA]</scope>
    <source>
        <strain evidence="8">JL</strain>
    </source>
</reference>
<dbReference type="GO" id="GO:0009898">
    <property type="term" value="C:cytoplasmic side of plasma membrane"/>
    <property type="evidence" value="ECO:0007669"/>
    <property type="project" value="UniProtKB-UniRule"/>
</dbReference>
<protein>
    <recommendedName>
        <fullName evidence="5 6">Cell division protein FtsA</fullName>
    </recommendedName>
</protein>
<evidence type="ECO:0000256" key="4">
    <source>
        <dbReference type="ARBA" id="ARBA00023306"/>
    </source>
</evidence>
<keyword evidence="3 5" id="KW-0472">Membrane</keyword>
<evidence type="ECO:0000256" key="1">
    <source>
        <dbReference type="ARBA" id="ARBA00022475"/>
    </source>
</evidence>
<dbReference type="AlphaFoldDB" id="A0A0U9HG41"/>
<dbReference type="RefSeq" id="WP_059032913.1">
    <property type="nucleotide sequence ID" value="NZ_BSDN01000001.1"/>
</dbReference>
<dbReference type="PANTHER" id="PTHR32432:SF4">
    <property type="entry name" value="CELL DIVISION PROTEIN FTSA"/>
    <property type="match status" value="1"/>
</dbReference>
<name>A0A0U9HG41_9FIRM</name>
<dbReference type="Gene3D" id="3.30.1490.110">
    <property type="match status" value="1"/>
</dbReference>
<evidence type="ECO:0000313" key="8">
    <source>
        <dbReference type="EMBL" id="GAQ25494.1"/>
    </source>
</evidence>
<keyword evidence="2 5" id="KW-0132">Cell division</keyword>
<evidence type="ECO:0000256" key="2">
    <source>
        <dbReference type="ARBA" id="ARBA00022618"/>
    </source>
</evidence>
<feature type="domain" description="SHS2" evidence="7">
    <location>
        <begin position="7"/>
        <end position="195"/>
    </location>
</feature>
<dbReference type="Pfam" id="PF14450">
    <property type="entry name" value="FtsA"/>
    <property type="match status" value="2"/>
</dbReference>
<dbReference type="CDD" id="cd24048">
    <property type="entry name" value="ASKHA_NBD_FtsA"/>
    <property type="match status" value="1"/>
</dbReference>
<dbReference type="PANTHER" id="PTHR32432">
    <property type="entry name" value="CELL DIVISION PROTEIN FTSA-RELATED"/>
    <property type="match status" value="1"/>
</dbReference>
<dbReference type="SMART" id="SM00842">
    <property type="entry name" value="FtsA"/>
    <property type="match status" value="1"/>
</dbReference>
<dbReference type="InterPro" id="IPR043129">
    <property type="entry name" value="ATPase_NBD"/>
</dbReference>
<dbReference type="Proteomes" id="UP000062160">
    <property type="component" value="Unassembled WGS sequence"/>
</dbReference>
<evidence type="ECO:0000313" key="9">
    <source>
        <dbReference type="Proteomes" id="UP000062160"/>
    </source>
</evidence>
<comment type="subcellular location">
    <subcellularLocation>
        <location evidence="5">Cell membrane</location>
        <topology evidence="5">Peripheral membrane protein</topology>
        <orientation evidence="5">Cytoplasmic side</orientation>
    </subcellularLocation>
    <text evidence="5">Localizes to the Z ring in an FtsZ-dependent manner. Targeted to the membrane through a conserved C-terminal amphipathic helix.</text>
</comment>
<gene>
    <name evidence="5" type="primary">ftsA</name>
    <name evidence="8" type="ORF">TSYNT_819</name>
</gene>
<evidence type="ECO:0000256" key="5">
    <source>
        <dbReference type="HAMAP-Rule" id="MF_02033"/>
    </source>
</evidence>
<comment type="similarity">
    <text evidence="5 6">Belongs to the FtsA/MreB family.</text>
</comment>